<name>A0ABS1MH59_9NOCA</name>
<evidence type="ECO:0000313" key="1">
    <source>
        <dbReference type="EMBL" id="MBL1079886.1"/>
    </source>
</evidence>
<evidence type="ECO:0000313" key="2">
    <source>
        <dbReference type="Proteomes" id="UP000602198"/>
    </source>
</evidence>
<reference evidence="1 2" key="1">
    <citation type="submission" date="2021-01" db="EMBL/GenBank/DDBJ databases">
        <title>WGS of actinomycetes isolated from Thailand.</title>
        <authorList>
            <person name="Thawai C."/>
        </authorList>
    </citation>
    <scope>NUCLEOTIDE SEQUENCE [LARGE SCALE GENOMIC DNA]</scope>
    <source>
        <strain evidence="1 2">LPG 2</strain>
    </source>
</reference>
<dbReference type="Proteomes" id="UP000602198">
    <property type="component" value="Unassembled WGS sequence"/>
</dbReference>
<sequence length="215" mass="22039">MTHGRMSRLFVAAVVIGAGGVLAVPMPVAYAEDVCTVPGEYLNLHLGPQPALGYRASLTVQAAGATIGSSALAKVSPELGTYGKATGSVRGRTVDFTITWDATGTQARFTGTVGEDGIARGTSTGATVPINLWVAGDWESMSPLDCASVATATVTSDVDVYDKKNEPDGAGQVVGILRAGTQVQLAGSCAPSSWCQVSGPNVPGGWGWVWGHLQF</sequence>
<accession>A0ABS1MH59</accession>
<dbReference type="EMBL" id="JAERRJ010000020">
    <property type="protein sequence ID" value="MBL1079886.1"/>
    <property type="molecule type" value="Genomic_DNA"/>
</dbReference>
<gene>
    <name evidence="1" type="ORF">JK358_36365</name>
</gene>
<protein>
    <recommendedName>
        <fullName evidence="3">SH3 domain-containing protein</fullName>
    </recommendedName>
</protein>
<proteinExistence type="predicted"/>
<evidence type="ECO:0008006" key="3">
    <source>
        <dbReference type="Google" id="ProtNLM"/>
    </source>
</evidence>
<organism evidence="1 2">
    <name type="scientific">Nocardia acididurans</name>
    <dbReference type="NCBI Taxonomy" id="2802282"/>
    <lineage>
        <taxon>Bacteria</taxon>
        <taxon>Bacillati</taxon>
        <taxon>Actinomycetota</taxon>
        <taxon>Actinomycetes</taxon>
        <taxon>Mycobacteriales</taxon>
        <taxon>Nocardiaceae</taxon>
        <taxon>Nocardia</taxon>
    </lineage>
</organism>
<comment type="caution">
    <text evidence="1">The sequence shown here is derived from an EMBL/GenBank/DDBJ whole genome shotgun (WGS) entry which is preliminary data.</text>
</comment>
<keyword evidence="2" id="KW-1185">Reference proteome</keyword>